<keyword evidence="1" id="KW-0472">Membrane</keyword>
<dbReference type="InterPro" id="IPR011852">
    <property type="entry name" value="TRAP_TAXI"/>
</dbReference>
<dbReference type="Pfam" id="PF16868">
    <property type="entry name" value="NMT1_3"/>
    <property type="match status" value="1"/>
</dbReference>
<evidence type="ECO:0000313" key="3">
    <source>
        <dbReference type="Proteomes" id="UP000316798"/>
    </source>
</evidence>
<reference evidence="2 3" key="1">
    <citation type="submission" date="2019-01" db="EMBL/GenBank/DDBJ databases">
        <title>Genomic insights into a novel species Rhodoferax sp.</title>
        <authorList>
            <person name="Jin L."/>
        </authorList>
    </citation>
    <scope>NUCLEOTIDE SEQUENCE [LARGE SCALE GENOMIC DNA]</scope>
    <source>
        <strain evidence="2 3">CHu59-6-5</strain>
    </source>
</reference>
<protein>
    <submittedName>
        <fullName evidence="2">C4-dicarboxylate ABC transporter substrate-binding protein</fullName>
    </submittedName>
</protein>
<dbReference type="PANTHER" id="PTHR42941:SF1">
    <property type="entry name" value="SLL1037 PROTEIN"/>
    <property type="match status" value="1"/>
</dbReference>
<dbReference type="OrthoDB" id="237270at2"/>
<keyword evidence="1" id="KW-1133">Transmembrane helix</keyword>
<evidence type="ECO:0000256" key="1">
    <source>
        <dbReference type="SAM" id="Phobius"/>
    </source>
</evidence>
<accession>A0A515D9M8</accession>
<proteinExistence type="predicted"/>
<dbReference type="Gene3D" id="3.40.190.10">
    <property type="entry name" value="Periplasmic binding protein-like II"/>
    <property type="match status" value="2"/>
</dbReference>
<dbReference type="EMBL" id="CP035503">
    <property type="protein sequence ID" value="QDL37094.1"/>
    <property type="molecule type" value="Genomic_DNA"/>
</dbReference>
<sequence>MHVPASMNRKWLTLWAVLAALIAVLTWGVLHVVSPWPPRLLTMSTGAADGAYYQFGLKYQRILKANGINLVLQPSSGAVENLQRLNDGTTSVAFVQGGLGPLTRGLQKQADDTPLRSLATIGFEPVWIFSHTLDLSGGLSALTGKRVAVGVAGSGNYKVAVDLLRAYGVIDPQGQPRGGTALVNEGGLAAAAELEHHQIDATIMVAAPQAPAVQRLLANPALHLASLVQTEGLARRFPYFQSISLKRGSVDPQHNLPPQDVALLATTANLVIAPSLHPALAYLLLEAATRIHHGASLLNRPGDFPSPMATDFPLAEEADHYFRSGRPFLQQYLPFWAAIFVQRLILLLVPLLAILVPLLRILPPLFHWKQQSRLFRRYGELKYLERELASRVLDDAGRERAHAQLDRIESDVAHAKFPLDFSDRVYTLRQHVDYVRAQIDRQINHPTEHSSP</sequence>
<organism evidence="2 3">
    <name type="scientific">Rhodoferax sediminis</name>
    <dbReference type="NCBI Taxonomy" id="2509614"/>
    <lineage>
        <taxon>Bacteria</taxon>
        <taxon>Pseudomonadati</taxon>
        <taxon>Pseudomonadota</taxon>
        <taxon>Betaproteobacteria</taxon>
        <taxon>Burkholderiales</taxon>
        <taxon>Comamonadaceae</taxon>
        <taxon>Rhodoferax</taxon>
    </lineage>
</organism>
<dbReference type="Proteomes" id="UP000316798">
    <property type="component" value="Chromosome"/>
</dbReference>
<gene>
    <name evidence="2" type="ORF">EUB48_07200</name>
</gene>
<dbReference type="PANTHER" id="PTHR42941">
    <property type="entry name" value="SLL1037 PROTEIN"/>
    <property type="match status" value="1"/>
</dbReference>
<keyword evidence="1" id="KW-0812">Transmembrane</keyword>
<keyword evidence="3" id="KW-1185">Reference proteome</keyword>
<name>A0A515D9M8_9BURK</name>
<evidence type="ECO:0000313" key="2">
    <source>
        <dbReference type="EMBL" id="QDL37094.1"/>
    </source>
</evidence>
<dbReference type="SUPFAM" id="SSF53850">
    <property type="entry name" value="Periplasmic binding protein-like II"/>
    <property type="match status" value="1"/>
</dbReference>
<dbReference type="AlphaFoldDB" id="A0A515D9M8"/>
<dbReference type="KEGG" id="rhf:EUB48_07200"/>
<feature type="transmembrane region" description="Helical" evidence="1">
    <location>
        <begin position="333"/>
        <end position="359"/>
    </location>
</feature>
<dbReference type="RefSeq" id="WP_142818261.1">
    <property type="nucleotide sequence ID" value="NZ_CP035503.1"/>
</dbReference>